<evidence type="ECO:0000313" key="2">
    <source>
        <dbReference type="EMBL" id="KAJ5096014.1"/>
    </source>
</evidence>
<organism evidence="2 3">
    <name type="scientific">Penicillium alfredii</name>
    <dbReference type="NCBI Taxonomy" id="1506179"/>
    <lineage>
        <taxon>Eukaryota</taxon>
        <taxon>Fungi</taxon>
        <taxon>Dikarya</taxon>
        <taxon>Ascomycota</taxon>
        <taxon>Pezizomycotina</taxon>
        <taxon>Eurotiomycetes</taxon>
        <taxon>Eurotiomycetidae</taxon>
        <taxon>Eurotiales</taxon>
        <taxon>Aspergillaceae</taxon>
        <taxon>Penicillium</taxon>
    </lineage>
</organism>
<dbReference type="SUPFAM" id="SSF51905">
    <property type="entry name" value="FAD/NAD(P)-binding domain"/>
    <property type="match status" value="1"/>
</dbReference>
<dbReference type="OrthoDB" id="512662at2759"/>
<proteinExistence type="predicted"/>
<reference evidence="2" key="1">
    <citation type="submission" date="2022-11" db="EMBL/GenBank/DDBJ databases">
        <authorList>
            <person name="Petersen C."/>
        </authorList>
    </citation>
    <scope>NUCLEOTIDE SEQUENCE</scope>
    <source>
        <strain evidence="2">IBT 34128</strain>
    </source>
</reference>
<comment type="caution">
    <text evidence="2">The sequence shown here is derived from an EMBL/GenBank/DDBJ whole genome shotgun (WGS) entry which is preliminary data.</text>
</comment>
<dbReference type="InterPro" id="IPR036188">
    <property type="entry name" value="FAD/NAD-bd_sf"/>
</dbReference>
<evidence type="ECO:0000313" key="3">
    <source>
        <dbReference type="Proteomes" id="UP001141434"/>
    </source>
</evidence>
<dbReference type="AlphaFoldDB" id="A0A9W9K7I7"/>
<keyword evidence="3" id="KW-1185">Reference proteome</keyword>
<dbReference type="GeneID" id="81395120"/>
<dbReference type="Gene3D" id="3.30.9.10">
    <property type="entry name" value="D-Amino Acid Oxidase, subunit A, domain 2"/>
    <property type="match status" value="1"/>
</dbReference>
<dbReference type="PANTHER" id="PTHR13847:SF213">
    <property type="entry name" value="DEPENDENT OXIDOREDUCTASE, PUTATIVE-RELATED"/>
    <property type="match status" value="1"/>
</dbReference>
<dbReference type="Proteomes" id="UP001141434">
    <property type="component" value="Unassembled WGS sequence"/>
</dbReference>
<dbReference type="Pfam" id="PF01266">
    <property type="entry name" value="DAO"/>
    <property type="match status" value="1"/>
</dbReference>
<sequence length="375" mass="41256">MFASDHNVEATEDITSKMAMTNLHPRFAQHTAAALPTETDVVIIGSGITGASIARTFLKIQTQSSSSHPRVVMLEVRSICSGATGRNGGHILETSDKYAELADVFGVDITRKTMRFRLSHLKEMLGVAEEWGLTSETQARKVRFLSVYFGEEPWKAALERLARFQVGMPDESAEWTAYDGEEIPKEFNLPYARGVIAGPEDALWPYKFVIGILARLLADFPVDFRVEEQTPVIVNLSLHGMSFTTPTHTLGTWSQDSEAAVRLTDVSTDTRRRLPCQAAKHSWLFSYDRGFDFLTQLLEGQMMLGGGFAQTEGGGIADLGVSTDSELSLYIDIHLSGALSAIFELPGSLGAGYRVIQCKRCGPATWRLALTGFHE</sequence>
<dbReference type="GO" id="GO:0005737">
    <property type="term" value="C:cytoplasm"/>
    <property type="evidence" value="ECO:0007669"/>
    <property type="project" value="TreeGrafter"/>
</dbReference>
<accession>A0A9W9K7I7</accession>
<evidence type="ECO:0000259" key="1">
    <source>
        <dbReference type="Pfam" id="PF01266"/>
    </source>
</evidence>
<dbReference type="EMBL" id="JAPMSZ010000007">
    <property type="protein sequence ID" value="KAJ5096014.1"/>
    <property type="molecule type" value="Genomic_DNA"/>
</dbReference>
<dbReference type="PANTHER" id="PTHR13847">
    <property type="entry name" value="SARCOSINE DEHYDROGENASE-RELATED"/>
    <property type="match status" value="1"/>
</dbReference>
<reference evidence="2" key="2">
    <citation type="journal article" date="2023" name="IMA Fungus">
        <title>Comparative genomic study of the Penicillium genus elucidates a diverse pangenome and 15 lateral gene transfer events.</title>
        <authorList>
            <person name="Petersen C."/>
            <person name="Sorensen T."/>
            <person name="Nielsen M.R."/>
            <person name="Sondergaard T.E."/>
            <person name="Sorensen J.L."/>
            <person name="Fitzpatrick D.A."/>
            <person name="Frisvad J.C."/>
            <person name="Nielsen K.L."/>
        </authorList>
    </citation>
    <scope>NUCLEOTIDE SEQUENCE</scope>
    <source>
        <strain evidence="2">IBT 34128</strain>
    </source>
</reference>
<protein>
    <submittedName>
        <fullName evidence="2">FAD dependent oxidoreductase</fullName>
    </submittedName>
</protein>
<name>A0A9W9K7I7_9EURO</name>
<gene>
    <name evidence="2" type="ORF">NUU61_005370</name>
</gene>
<dbReference type="Gene3D" id="3.50.50.60">
    <property type="entry name" value="FAD/NAD(P)-binding domain"/>
    <property type="match status" value="1"/>
</dbReference>
<dbReference type="RefSeq" id="XP_056511565.1">
    <property type="nucleotide sequence ID" value="XM_056655952.1"/>
</dbReference>
<feature type="domain" description="FAD dependent oxidoreductase" evidence="1">
    <location>
        <begin position="40"/>
        <end position="217"/>
    </location>
</feature>
<dbReference type="InterPro" id="IPR006076">
    <property type="entry name" value="FAD-dep_OxRdtase"/>
</dbReference>